<protein>
    <submittedName>
        <fullName evidence="2">Uncharacterized protein</fullName>
    </submittedName>
</protein>
<dbReference type="EMBL" id="MNCJ02000317">
    <property type="protein sequence ID" value="KAF5817269.1"/>
    <property type="molecule type" value="Genomic_DNA"/>
</dbReference>
<reference evidence="2" key="2">
    <citation type="submission" date="2020-06" db="EMBL/GenBank/DDBJ databases">
        <title>Helianthus annuus Genome sequencing and assembly Release 2.</title>
        <authorList>
            <person name="Gouzy J."/>
            <person name="Langlade N."/>
            <person name="Munos S."/>
        </authorList>
    </citation>
    <scope>NUCLEOTIDE SEQUENCE</scope>
    <source>
        <tissue evidence="2">Leaves</tissue>
    </source>
</reference>
<dbReference type="AlphaFoldDB" id="A0A9K3JLG3"/>
<sequence length="52" mass="5770">MANHMSFGGPPVKTETAEEADELMRVDEKASEVEVEVLLAPPKLVYSKLILR</sequence>
<dbReference type="PANTHER" id="PTHR11078">
    <property type="entry name" value="N UTILIZATION SUBSTANCE PROTEIN B-RELATED"/>
    <property type="match status" value="1"/>
</dbReference>
<accession>A0A9K3JLG3</accession>
<feature type="region of interest" description="Disordered" evidence="1">
    <location>
        <begin position="1"/>
        <end position="21"/>
    </location>
</feature>
<comment type="caution">
    <text evidence="2">The sequence shown here is derived from an EMBL/GenBank/DDBJ whole genome shotgun (WGS) entry which is preliminary data.</text>
</comment>
<evidence type="ECO:0000313" key="2">
    <source>
        <dbReference type="EMBL" id="KAF5817269.1"/>
    </source>
</evidence>
<dbReference type="Proteomes" id="UP000215914">
    <property type="component" value="Unassembled WGS sequence"/>
</dbReference>
<organism evidence="2 3">
    <name type="scientific">Helianthus annuus</name>
    <name type="common">Common sunflower</name>
    <dbReference type="NCBI Taxonomy" id="4232"/>
    <lineage>
        <taxon>Eukaryota</taxon>
        <taxon>Viridiplantae</taxon>
        <taxon>Streptophyta</taxon>
        <taxon>Embryophyta</taxon>
        <taxon>Tracheophyta</taxon>
        <taxon>Spermatophyta</taxon>
        <taxon>Magnoliopsida</taxon>
        <taxon>eudicotyledons</taxon>
        <taxon>Gunneridae</taxon>
        <taxon>Pentapetalae</taxon>
        <taxon>asterids</taxon>
        <taxon>campanulids</taxon>
        <taxon>Asterales</taxon>
        <taxon>Asteraceae</taxon>
        <taxon>Asteroideae</taxon>
        <taxon>Heliantheae alliance</taxon>
        <taxon>Heliantheae</taxon>
        <taxon>Helianthus</taxon>
    </lineage>
</organism>
<dbReference type="Gramene" id="mRNA:HanXRQr2_Chr02g0050941">
    <property type="protein sequence ID" value="mRNA:HanXRQr2_Chr02g0050941"/>
    <property type="gene ID" value="HanXRQr2_Chr02g0050941"/>
</dbReference>
<reference evidence="2" key="1">
    <citation type="journal article" date="2017" name="Nature">
        <title>The sunflower genome provides insights into oil metabolism, flowering and Asterid evolution.</title>
        <authorList>
            <person name="Badouin H."/>
            <person name="Gouzy J."/>
            <person name="Grassa C.J."/>
            <person name="Murat F."/>
            <person name="Staton S.E."/>
            <person name="Cottret L."/>
            <person name="Lelandais-Briere C."/>
            <person name="Owens G.L."/>
            <person name="Carrere S."/>
            <person name="Mayjonade B."/>
            <person name="Legrand L."/>
            <person name="Gill N."/>
            <person name="Kane N.C."/>
            <person name="Bowers J.E."/>
            <person name="Hubner S."/>
            <person name="Bellec A."/>
            <person name="Berard A."/>
            <person name="Berges H."/>
            <person name="Blanchet N."/>
            <person name="Boniface M.C."/>
            <person name="Brunel D."/>
            <person name="Catrice O."/>
            <person name="Chaidir N."/>
            <person name="Claudel C."/>
            <person name="Donnadieu C."/>
            <person name="Faraut T."/>
            <person name="Fievet G."/>
            <person name="Helmstetter N."/>
            <person name="King M."/>
            <person name="Knapp S.J."/>
            <person name="Lai Z."/>
            <person name="Le Paslier M.C."/>
            <person name="Lippi Y."/>
            <person name="Lorenzon L."/>
            <person name="Mandel J.R."/>
            <person name="Marage G."/>
            <person name="Marchand G."/>
            <person name="Marquand E."/>
            <person name="Bret-Mestries E."/>
            <person name="Morien E."/>
            <person name="Nambeesan S."/>
            <person name="Nguyen T."/>
            <person name="Pegot-Espagnet P."/>
            <person name="Pouilly N."/>
            <person name="Raftis F."/>
            <person name="Sallet E."/>
            <person name="Schiex T."/>
            <person name="Thomas J."/>
            <person name="Vandecasteele C."/>
            <person name="Vares D."/>
            <person name="Vear F."/>
            <person name="Vautrin S."/>
            <person name="Crespi M."/>
            <person name="Mangin B."/>
            <person name="Burke J.M."/>
            <person name="Salse J."/>
            <person name="Munos S."/>
            <person name="Vincourt P."/>
            <person name="Rieseberg L.H."/>
            <person name="Langlade N.B."/>
        </authorList>
    </citation>
    <scope>NUCLEOTIDE SEQUENCE</scope>
    <source>
        <tissue evidence="2">Leaves</tissue>
    </source>
</reference>
<evidence type="ECO:0000313" key="3">
    <source>
        <dbReference type="Proteomes" id="UP000215914"/>
    </source>
</evidence>
<dbReference type="PANTHER" id="PTHR11078:SF3">
    <property type="entry name" value="ANTITERMINATION NUSB DOMAIN-CONTAINING PROTEIN"/>
    <property type="match status" value="1"/>
</dbReference>
<proteinExistence type="predicted"/>
<keyword evidence="3" id="KW-1185">Reference proteome</keyword>
<name>A0A9K3JLG3_HELAN</name>
<evidence type="ECO:0000256" key="1">
    <source>
        <dbReference type="SAM" id="MobiDB-lite"/>
    </source>
</evidence>
<dbReference type="GO" id="GO:0006353">
    <property type="term" value="P:DNA-templated transcription termination"/>
    <property type="evidence" value="ECO:0007669"/>
    <property type="project" value="InterPro"/>
</dbReference>
<gene>
    <name evidence="2" type="ORF">HanXRQr2_Chr02g0050941</name>
</gene>
<dbReference type="InterPro" id="IPR011605">
    <property type="entry name" value="NusB_fam"/>
</dbReference>